<gene>
    <name evidence="1" type="ORF">ORPV_841</name>
</gene>
<dbReference type="RefSeq" id="YP_009449047.1">
    <property type="nucleotide sequence ID" value="NC_036594.1"/>
</dbReference>
<sequence>MREILQKYIGNVNSINKLTEDSATKLCKYLYPNIDSVNDVDAICQIDILERAFQLNYDTDTLVEILLKTNMGYYLYMYMSMKYARDDVYFNIINRFNVDKEFTSYNINSLNKIAGYVFLNDKVPIDVKISLLKFDKTFSNYLLYTDDNVKMENHLWSISLLLRSEHPKLLFQKYQDNFLLNDVIKNSYHNMIGNNTMDKYVPYLLNDGENKISKDEVDYLMADPLVGSYILRSENRLVLKIYNIKNDNDCRALAKYLSVYELECGSMWNLLDTLLDNIDIQYAERFLRYVVYNMIHTNMNISKYSILAYWLSRSWITDDDIYLIDRII</sequence>
<evidence type="ECO:0000313" key="1">
    <source>
        <dbReference type="EMBL" id="SNW62745.1"/>
    </source>
</evidence>
<keyword evidence="2" id="KW-1185">Reference proteome</keyword>
<dbReference type="GeneID" id="35382674"/>
<accession>A0A2I2L5B3</accession>
<protein>
    <submittedName>
        <fullName evidence="1">Uncharacterized protein</fullName>
    </submittedName>
</protein>
<reference evidence="1" key="1">
    <citation type="submission" date="2017-08" db="EMBL/GenBank/DDBJ databases">
        <authorList>
            <consortium name="Urmite Genomes"/>
        </authorList>
    </citation>
    <scope>NUCLEOTIDE SEQUENCE [LARGE SCALE GENOMIC DNA]</scope>
    <source>
        <strain evidence="1">IHUMI-LCC2</strain>
    </source>
</reference>
<proteinExistence type="predicted"/>
<dbReference type="KEGG" id="vg:35382674"/>
<dbReference type="Proteomes" id="UP000236316">
    <property type="component" value="Segment"/>
</dbReference>
<evidence type="ECO:0000313" key="2">
    <source>
        <dbReference type="Proteomes" id="UP000236316"/>
    </source>
</evidence>
<name>A0A2I2L5B3_9VIRU</name>
<organism evidence="1">
    <name type="scientific">Orpheovirus IHUMI-LCC2</name>
    <dbReference type="NCBI Taxonomy" id="2023057"/>
    <lineage>
        <taxon>Viruses</taxon>
        <taxon>Varidnaviria</taxon>
        <taxon>Bamfordvirae</taxon>
        <taxon>Nucleocytoviricota</taxon>
        <taxon>Megaviricetes</taxon>
        <taxon>Pimascovirales</taxon>
        <taxon>Ocovirineae</taxon>
        <taxon>Orpheoviridae</taxon>
        <taxon>Alphaorpheovirus</taxon>
        <taxon>Alphaorpheovirus massiliense</taxon>
    </lineage>
</organism>
<dbReference type="EMBL" id="LT906555">
    <property type="protein sequence ID" value="SNW62745.1"/>
    <property type="molecule type" value="Genomic_DNA"/>
</dbReference>